<dbReference type="InterPro" id="IPR027417">
    <property type="entry name" value="P-loop_NTPase"/>
</dbReference>
<gene>
    <name evidence="2" type="ORF">Cba03nite_54120</name>
</gene>
<protein>
    <submittedName>
        <fullName evidence="2">ATPase</fullName>
    </submittedName>
</protein>
<reference evidence="2 3" key="1">
    <citation type="submission" date="2021-01" db="EMBL/GenBank/DDBJ databases">
        <title>Whole genome shotgun sequence of Catellatospora bangladeshensis NBRC 107357.</title>
        <authorList>
            <person name="Komaki H."/>
            <person name="Tamura T."/>
        </authorList>
    </citation>
    <scope>NUCLEOTIDE SEQUENCE [LARGE SCALE GENOMIC DNA]</scope>
    <source>
        <strain evidence="2 3">NBRC 107357</strain>
    </source>
</reference>
<proteinExistence type="predicted"/>
<dbReference type="InterPro" id="IPR038727">
    <property type="entry name" value="NadR/Ttd14_AAA_dom"/>
</dbReference>
<organism evidence="2 3">
    <name type="scientific">Catellatospora bangladeshensis</name>
    <dbReference type="NCBI Taxonomy" id="310355"/>
    <lineage>
        <taxon>Bacteria</taxon>
        <taxon>Bacillati</taxon>
        <taxon>Actinomycetota</taxon>
        <taxon>Actinomycetes</taxon>
        <taxon>Micromonosporales</taxon>
        <taxon>Micromonosporaceae</taxon>
        <taxon>Catellatospora</taxon>
    </lineage>
</organism>
<dbReference type="SUPFAM" id="SSF52540">
    <property type="entry name" value="P-loop containing nucleoside triphosphate hydrolases"/>
    <property type="match status" value="1"/>
</dbReference>
<name>A0A8J3JSF3_9ACTN</name>
<sequence length="179" mass="19859">MVITGGPGTGKTTLIESLRAGGYATAPEAGRAIIQDQVAIGGRALPWADPALFAETMLAWELRSYRWALEQPGVVFFDHAMPSLASYFELVTGAVPGHVAEAVRRCRYRGRAYLAPPWADIFCNDAERRQTFAEALHLDVLVREAYARYGYELVELPRCPVAQRVEFLLDDLRRHPAAV</sequence>
<dbReference type="RefSeq" id="WP_203751775.1">
    <property type="nucleotide sequence ID" value="NZ_BONF01000033.1"/>
</dbReference>
<comment type="caution">
    <text evidence="2">The sequence shown here is derived from an EMBL/GenBank/DDBJ whole genome shotgun (WGS) entry which is preliminary data.</text>
</comment>
<dbReference type="Proteomes" id="UP000601223">
    <property type="component" value="Unassembled WGS sequence"/>
</dbReference>
<accession>A0A8J3JSF3</accession>
<dbReference type="EMBL" id="BONF01000033">
    <property type="protein sequence ID" value="GIF84063.1"/>
    <property type="molecule type" value="Genomic_DNA"/>
</dbReference>
<dbReference type="Gene3D" id="3.40.50.300">
    <property type="entry name" value="P-loop containing nucleotide triphosphate hydrolases"/>
    <property type="match status" value="1"/>
</dbReference>
<dbReference type="AlphaFoldDB" id="A0A8J3JSF3"/>
<feature type="domain" description="NadR/Ttd14 AAA" evidence="1">
    <location>
        <begin position="2"/>
        <end position="164"/>
    </location>
</feature>
<dbReference type="Pfam" id="PF13521">
    <property type="entry name" value="AAA_28"/>
    <property type="match status" value="1"/>
</dbReference>
<evidence type="ECO:0000313" key="2">
    <source>
        <dbReference type="EMBL" id="GIF84063.1"/>
    </source>
</evidence>
<evidence type="ECO:0000313" key="3">
    <source>
        <dbReference type="Proteomes" id="UP000601223"/>
    </source>
</evidence>
<evidence type="ECO:0000259" key="1">
    <source>
        <dbReference type="Pfam" id="PF13521"/>
    </source>
</evidence>
<keyword evidence="3" id="KW-1185">Reference proteome</keyword>